<feature type="chain" id="PRO_5039036122" description="Major membrane immunogen (Membrane-anchored lipoprotein)" evidence="1">
    <location>
        <begin position="19"/>
        <end position="139"/>
    </location>
</feature>
<evidence type="ECO:0000313" key="2">
    <source>
        <dbReference type="EMBL" id="TCU62744.1"/>
    </source>
</evidence>
<evidence type="ECO:0000313" key="3">
    <source>
        <dbReference type="Proteomes" id="UP000295773"/>
    </source>
</evidence>
<comment type="caution">
    <text evidence="2">The sequence shown here is derived from an EMBL/GenBank/DDBJ whole genome shotgun (WGS) entry which is preliminary data.</text>
</comment>
<sequence length="139" mass="15060">MKKLTVLLAALFMLTACGSSEEAKTGSAETAKDAKGDYASAKITVKGDAVESITLDETKDGKSKKELGANYNMKPHSKIKKEWNKQVEFLEKYIVKNGIDKVELTDQGYPKNDDVLAGCTINITNLMQAAKDAEAAAKK</sequence>
<organism evidence="2 3">
    <name type="scientific">Longicatena caecimuris</name>
    <dbReference type="NCBI Taxonomy" id="1796635"/>
    <lineage>
        <taxon>Bacteria</taxon>
        <taxon>Bacillati</taxon>
        <taxon>Bacillota</taxon>
        <taxon>Erysipelotrichia</taxon>
        <taxon>Erysipelotrichales</taxon>
        <taxon>Erysipelotrichaceae</taxon>
        <taxon>Longicatena</taxon>
    </lineage>
</organism>
<dbReference type="AlphaFoldDB" id="A0A4V6P251"/>
<protein>
    <recommendedName>
        <fullName evidence="4">Major membrane immunogen (Membrane-anchored lipoprotein)</fullName>
    </recommendedName>
</protein>
<dbReference type="Proteomes" id="UP000295773">
    <property type="component" value="Unassembled WGS sequence"/>
</dbReference>
<dbReference type="PROSITE" id="PS51257">
    <property type="entry name" value="PROKAR_LIPOPROTEIN"/>
    <property type="match status" value="1"/>
</dbReference>
<name>A0A4V6P251_9FIRM</name>
<keyword evidence="1" id="KW-0732">Signal</keyword>
<dbReference type="EMBL" id="SMBP01000003">
    <property type="protein sequence ID" value="TCU62744.1"/>
    <property type="molecule type" value="Genomic_DNA"/>
</dbReference>
<feature type="signal peptide" evidence="1">
    <location>
        <begin position="1"/>
        <end position="18"/>
    </location>
</feature>
<gene>
    <name evidence="2" type="ORF">EDD61_103159</name>
</gene>
<proteinExistence type="predicted"/>
<reference evidence="2 3" key="1">
    <citation type="submission" date="2019-03" db="EMBL/GenBank/DDBJ databases">
        <title>Genomic Encyclopedia of Type Strains, Phase IV (KMG-IV): sequencing the most valuable type-strain genomes for metagenomic binning, comparative biology and taxonomic classification.</title>
        <authorList>
            <person name="Goeker M."/>
        </authorList>
    </citation>
    <scope>NUCLEOTIDE SEQUENCE [LARGE SCALE GENOMIC DNA]</scope>
    <source>
        <strain evidence="2 3">DSM 29481</strain>
    </source>
</reference>
<dbReference type="Gene3D" id="3.90.1010.20">
    <property type="match status" value="1"/>
</dbReference>
<accession>A0A4V6P251</accession>
<dbReference type="RefSeq" id="WP_008978998.1">
    <property type="nucleotide sequence ID" value="NZ_DBGDHU010000032.1"/>
</dbReference>
<evidence type="ECO:0008006" key="4">
    <source>
        <dbReference type="Google" id="ProtNLM"/>
    </source>
</evidence>
<keyword evidence="3" id="KW-1185">Reference proteome</keyword>
<evidence type="ECO:0000256" key="1">
    <source>
        <dbReference type="SAM" id="SignalP"/>
    </source>
</evidence>